<proteinExistence type="predicted"/>
<reference evidence="3 4" key="1">
    <citation type="journal article" date="2019" name="Nat. Med.">
        <title>A library of human gut bacterial isolates paired with longitudinal multiomics data enables mechanistic microbiome research.</title>
        <authorList>
            <person name="Poyet M."/>
            <person name="Groussin M."/>
            <person name="Gibbons S.M."/>
            <person name="Avila-Pacheco J."/>
            <person name="Jiang X."/>
            <person name="Kearney S.M."/>
            <person name="Perrotta A.R."/>
            <person name="Berdy B."/>
            <person name="Zhao S."/>
            <person name="Lieberman T.D."/>
            <person name="Swanson P.K."/>
            <person name="Smith M."/>
            <person name="Roesemann S."/>
            <person name="Alexander J.E."/>
            <person name="Rich S.A."/>
            <person name="Livny J."/>
            <person name="Vlamakis H."/>
            <person name="Clish C."/>
            <person name="Bullock K."/>
            <person name="Deik A."/>
            <person name="Scott J."/>
            <person name="Pierce K.A."/>
            <person name="Xavier R.J."/>
            <person name="Alm E.J."/>
        </authorList>
    </citation>
    <scope>NUCLEOTIDE SEQUENCE [LARGE SCALE GENOMIC DNA]</scope>
    <source>
        <strain evidence="3 4">BIOML-A9</strain>
    </source>
</reference>
<evidence type="ECO:0000313" key="4">
    <source>
        <dbReference type="Proteomes" id="UP000461276"/>
    </source>
</evidence>
<dbReference type="AlphaFoldDB" id="A0A7K0GVZ9"/>
<evidence type="ECO:0000313" key="3">
    <source>
        <dbReference type="EMBL" id="MRY94093.1"/>
    </source>
</evidence>
<dbReference type="PANTHER" id="PTHR11927">
    <property type="entry name" value="GALACTOSIDE 2-L-FUCOSYLTRANSFERASE"/>
    <property type="match status" value="1"/>
</dbReference>
<name>A0A7K0GVZ9_PARDI</name>
<dbReference type="PANTHER" id="PTHR11927:SF9">
    <property type="entry name" value="L-FUCOSYLTRANSFERASE"/>
    <property type="match status" value="1"/>
</dbReference>
<keyword evidence="1 3" id="KW-0328">Glycosyltransferase</keyword>
<dbReference type="GO" id="GO:0016020">
    <property type="term" value="C:membrane"/>
    <property type="evidence" value="ECO:0007669"/>
    <property type="project" value="InterPro"/>
</dbReference>
<comment type="caution">
    <text evidence="3">The sequence shown here is derived from an EMBL/GenBank/DDBJ whole genome shotgun (WGS) entry which is preliminary data.</text>
</comment>
<accession>A0A7K0GVZ9</accession>
<evidence type="ECO:0000256" key="1">
    <source>
        <dbReference type="ARBA" id="ARBA00022676"/>
    </source>
</evidence>
<dbReference type="Proteomes" id="UP000461276">
    <property type="component" value="Unassembled WGS sequence"/>
</dbReference>
<gene>
    <name evidence="3" type="ORF">GKD67_12840</name>
</gene>
<evidence type="ECO:0000256" key="2">
    <source>
        <dbReference type="ARBA" id="ARBA00022679"/>
    </source>
</evidence>
<dbReference type="GO" id="GO:0008107">
    <property type="term" value="F:galactoside 2-alpha-L-fucosyltransferase activity"/>
    <property type="evidence" value="ECO:0007669"/>
    <property type="project" value="InterPro"/>
</dbReference>
<sequence>MLSYCEYLSLKYANPNQEFFAETIVFEIPECNEVICQWNGYELEKIFGIKEPKNIKSLFSDDEWTQIISEIRATKFWIHNWNYPVVFTEVLNRHGLQLENVRGDFDPNHNIITGTEDQHKTWKDRLRESYIGNTVKRVLQSLNEEKYAYANDSRDKLFCHTDSDIFTGQWLKFSNRGNDIHLIEAQIRESFRFPEIVDEQNLQMVEYLKTVNSVAIHARRGDALGGLAWCYKYGYFKRAVKYIRKHVDNPEFVFFTNPGSVEWCRDNAKLFGLDIRKDTIKFVDWNKGEDSFRDMQLMAMCKHNIIVPSSFGWWGTFFNTNPNKITISPSITINTTNHC</sequence>
<organism evidence="3 4">
    <name type="scientific">Parabacteroides distasonis</name>
    <dbReference type="NCBI Taxonomy" id="823"/>
    <lineage>
        <taxon>Bacteria</taxon>
        <taxon>Pseudomonadati</taxon>
        <taxon>Bacteroidota</taxon>
        <taxon>Bacteroidia</taxon>
        <taxon>Bacteroidales</taxon>
        <taxon>Tannerellaceae</taxon>
        <taxon>Parabacteroides</taxon>
    </lineage>
</organism>
<dbReference type="EMBL" id="WKMY01000008">
    <property type="protein sequence ID" value="MRY94093.1"/>
    <property type="molecule type" value="Genomic_DNA"/>
</dbReference>
<protein>
    <submittedName>
        <fullName evidence="3">Alpha-1,2-fucosyltransferase</fullName>
    </submittedName>
</protein>
<dbReference type="InterPro" id="IPR002516">
    <property type="entry name" value="Glyco_trans_11"/>
</dbReference>
<dbReference type="Pfam" id="PF01531">
    <property type="entry name" value="Glyco_transf_11"/>
    <property type="match status" value="1"/>
</dbReference>
<keyword evidence="2 3" id="KW-0808">Transferase</keyword>
<dbReference type="GO" id="GO:0005975">
    <property type="term" value="P:carbohydrate metabolic process"/>
    <property type="evidence" value="ECO:0007669"/>
    <property type="project" value="InterPro"/>
</dbReference>
<dbReference type="CDD" id="cd11301">
    <property type="entry name" value="Fut1_Fut2_like"/>
    <property type="match status" value="1"/>
</dbReference>